<evidence type="ECO:0000313" key="2">
    <source>
        <dbReference type="EMBL" id="CEF66844.1"/>
    </source>
</evidence>
<evidence type="ECO:0000256" key="1">
    <source>
        <dbReference type="SAM" id="Phobius"/>
    </source>
</evidence>
<feature type="transmembrane region" description="Helical" evidence="1">
    <location>
        <begin position="107"/>
        <end position="127"/>
    </location>
</feature>
<dbReference type="AlphaFoldDB" id="A0A090MYA5"/>
<dbReference type="CTD" id="36379209"/>
<gene>
    <name evidence="2 4 5" type="ORF">SRAE_2000151000</name>
</gene>
<keyword evidence="1" id="KW-0812">Transmembrane</keyword>
<protein>
    <submittedName>
        <fullName evidence="4">Toxin_TOLIP domain-containing protein</fullName>
    </submittedName>
</protein>
<evidence type="ECO:0000313" key="5">
    <source>
        <dbReference type="WormBase" id="SRAE_2000151000"/>
    </source>
</evidence>
<dbReference type="WormBase" id="SRAE_2000151000">
    <property type="protein sequence ID" value="SRP04089"/>
    <property type="gene ID" value="WBGene00261715"/>
</dbReference>
<dbReference type="GeneID" id="36379209"/>
<proteinExistence type="predicted"/>
<name>A0A090MYA5_STRRB</name>
<dbReference type="OrthoDB" id="5834205at2759"/>
<keyword evidence="1" id="KW-0472">Membrane</keyword>
<sequence>MDYCLSKYKLKEDMRLRTPCAIHENLCMSVIKFVNNRIVDIERDCVNSCTQQCFETGYGITVKRCIRCCNTSLCNDFSIDEMDIIKINLFKVNNRNFNFKKFEMNKIIIIFFIFISYFFNLISLEVFSLL</sequence>
<keyword evidence="1" id="KW-1133">Transmembrane helix</keyword>
<evidence type="ECO:0000313" key="4">
    <source>
        <dbReference type="WBParaSite" id="SRAE_2000151000.1"/>
    </source>
</evidence>
<keyword evidence="3" id="KW-1185">Reference proteome</keyword>
<dbReference type="Proteomes" id="UP000035682">
    <property type="component" value="Unplaced"/>
</dbReference>
<organism evidence="2">
    <name type="scientific">Strongyloides ratti</name>
    <name type="common">Parasitic roundworm</name>
    <dbReference type="NCBI Taxonomy" id="34506"/>
    <lineage>
        <taxon>Eukaryota</taxon>
        <taxon>Metazoa</taxon>
        <taxon>Ecdysozoa</taxon>
        <taxon>Nematoda</taxon>
        <taxon>Chromadorea</taxon>
        <taxon>Rhabditida</taxon>
        <taxon>Tylenchina</taxon>
        <taxon>Panagrolaimomorpha</taxon>
        <taxon>Strongyloidoidea</taxon>
        <taxon>Strongyloididae</taxon>
        <taxon>Strongyloides</taxon>
    </lineage>
</organism>
<reference evidence="4" key="2">
    <citation type="submission" date="2020-12" db="UniProtKB">
        <authorList>
            <consortium name="WormBaseParasite"/>
        </authorList>
    </citation>
    <scope>IDENTIFICATION</scope>
</reference>
<dbReference type="EMBL" id="LN609529">
    <property type="protein sequence ID" value="CEF66844.1"/>
    <property type="molecule type" value="Genomic_DNA"/>
</dbReference>
<accession>A0A090MYA5</accession>
<reference evidence="2 3" key="1">
    <citation type="submission" date="2014-09" db="EMBL/GenBank/DDBJ databases">
        <authorList>
            <person name="Martin A.A."/>
        </authorList>
    </citation>
    <scope>NUCLEOTIDE SEQUENCE</scope>
    <source>
        <strain evidence="3">ED321</strain>
        <strain evidence="2">ED321 Heterogonic</strain>
    </source>
</reference>
<evidence type="ECO:0000313" key="3">
    <source>
        <dbReference type="Proteomes" id="UP000035682"/>
    </source>
</evidence>
<dbReference type="SUPFAM" id="SSF57302">
    <property type="entry name" value="Snake toxin-like"/>
    <property type="match status" value="1"/>
</dbReference>
<dbReference type="WBParaSite" id="SRAE_2000151000.1">
    <property type="protein sequence ID" value="SRAE_2000151000.1"/>
    <property type="gene ID" value="WBGene00261715"/>
</dbReference>
<dbReference type="CDD" id="cd00117">
    <property type="entry name" value="TFP"/>
    <property type="match status" value="1"/>
</dbReference>
<dbReference type="STRING" id="34506.A0A090MYA5"/>
<dbReference type="InterPro" id="IPR045860">
    <property type="entry name" value="Snake_toxin-like_sf"/>
</dbReference>
<dbReference type="RefSeq" id="XP_024506044.1">
    <property type="nucleotide sequence ID" value="XM_024652470.1"/>
</dbReference>